<dbReference type="GO" id="GO:0016020">
    <property type="term" value="C:membrane"/>
    <property type="evidence" value="ECO:0007669"/>
    <property type="project" value="UniProtKB-SubCell"/>
</dbReference>
<dbReference type="GO" id="GO:0005794">
    <property type="term" value="C:Golgi apparatus"/>
    <property type="evidence" value="ECO:0007669"/>
    <property type="project" value="TreeGrafter"/>
</dbReference>
<dbReference type="PANTHER" id="PTHR12608:SF1">
    <property type="entry name" value="TRANSMEMBRANE PROTEIN 165"/>
    <property type="match status" value="1"/>
</dbReference>
<keyword evidence="5 6" id="KW-0472">Membrane</keyword>
<feature type="transmembrane region" description="Helical" evidence="6">
    <location>
        <begin position="396"/>
        <end position="415"/>
    </location>
</feature>
<dbReference type="AlphaFoldDB" id="H3AZ19"/>
<dbReference type="PROSITE" id="PS01214">
    <property type="entry name" value="UPF0016"/>
    <property type="match status" value="1"/>
</dbReference>
<accession>H3AZ19</accession>
<dbReference type="EMBL" id="AFYH01120349">
    <property type="status" value="NOT_ANNOTATED_CDS"/>
    <property type="molecule type" value="Genomic_DNA"/>
</dbReference>
<dbReference type="EMBL" id="AFYH01120353">
    <property type="status" value="NOT_ANNOTATED_CDS"/>
    <property type="molecule type" value="Genomic_DNA"/>
</dbReference>
<protein>
    <submittedName>
        <fullName evidence="7">Transmembrane protein 165</fullName>
    </submittedName>
</protein>
<evidence type="ECO:0000256" key="6">
    <source>
        <dbReference type="SAM" id="Phobius"/>
    </source>
</evidence>
<evidence type="ECO:0000256" key="1">
    <source>
        <dbReference type="ARBA" id="ARBA00004141"/>
    </source>
</evidence>
<sequence>SPGPENKAVHDDSASKANLGFIHAFVASISVIIVSELGDKTFFIAAIMAMRYNRLTVLAGAMLALGLMTCLSVLFGYATTIIPRIYTYYVSTALFAIFGVRMLREGLKMSPDEGQEELEEVQAEIKKKDEEHILPHPPWGKNPSVSEISLVYTGMVCNIADITRCGGTLCVCVQFHSGGSPKSMEPEILNNSQLESCWCCSSKVLNKVKAGIKDFNTSLQLAKGGKWWEKQKRSWLCFSGTVRNNVCLAGVFEDIYCELKIKTWDNSEGETERGEENSCQNDCLYLTHLFAEHFGPDLNLIQRTKLANGPGDVEIGQGALAPQKRWLHFISPVFVQAFTLTFLAEWGDRSQLTTIVLAAREDPFGVAVGGTIGHCLCTGLAVIGGRMIAQKISVRTVTIIGGIVFLAFAFSALFISPEAG</sequence>
<evidence type="ECO:0000256" key="5">
    <source>
        <dbReference type="ARBA" id="ARBA00023136"/>
    </source>
</evidence>
<dbReference type="GO" id="GO:0032472">
    <property type="term" value="P:Golgi calcium ion transport"/>
    <property type="evidence" value="ECO:0007669"/>
    <property type="project" value="TreeGrafter"/>
</dbReference>
<dbReference type="GO" id="GO:0005384">
    <property type="term" value="F:manganese ion transmembrane transporter activity"/>
    <property type="evidence" value="ECO:0007669"/>
    <property type="project" value="TreeGrafter"/>
</dbReference>
<keyword evidence="4 6" id="KW-1133">Transmembrane helix</keyword>
<dbReference type="Bgee" id="ENSLACG00000013104">
    <property type="expression patterns" value="Expressed in chordate pharynx and 6 other cell types or tissues"/>
</dbReference>
<evidence type="ECO:0000256" key="4">
    <source>
        <dbReference type="ARBA" id="ARBA00022989"/>
    </source>
</evidence>
<organism evidence="7 8">
    <name type="scientific">Latimeria chalumnae</name>
    <name type="common">Coelacanth</name>
    <dbReference type="NCBI Taxonomy" id="7897"/>
    <lineage>
        <taxon>Eukaryota</taxon>
        <taxon>Metazoa</taxon>
        <taxon>Chordata</taxon>
        <taxon>Craniata</taxon>
        <taxon>Vertebrata</taxon>
        <taxon>Euteleostomi</taxon>
        <taxon>Coelacanthiformes</taxon>
        <taxon>Coelacanthidae</taxon>
        <taxon>Latimeria</taxon>
    </lineage>
</organism>
<evidence type="ECO:0000313" key="7">
    <source>
        <dbReference type="Ensembl" id="ENSLACP00000014890.1"/>
    </source>
</evidence>
<dbReference type="InParanoid" id="H3AZ19"/>
<dbReference type="Ensembl" id="ENSLACT00000014994.1">
    <property type="protein sequence ID" value="ENSLACP00000014890.1"/>
    <property type="gene ID" value="ENSLACG00000013104.1"/>
</dbReference>
<reference evidence="8" key="1">
    <citation type="submission" date="2011-08" db="EMBL/GenBank/DDBJ databases">
        <title>The draft genome of Latimeria chalumnae.</title>
        <authorList>
            <person name="Di Palma F."/>
            <person name="Alfoldi J."/>
            <person name="Johnson J."/>
            <person name="Berlin A."/>
            <person name="Gnerre S."/>
            <person name="Jaffe D."/>
            <person name="MacCallum I."/>
            <person name="Young S."/>
            <person name="Walker B.J."/>
            <person name="Lander E."/>
            <person name="Lindblad-Toh K."/>
        </authorList>
    </citation>
    <scope>NUCLEOTIDE SEQUENCE [LARGE SCALE GENOMIC DNA]</scope>
    <source>
        <strain evidence="8">Wild caught</strain>
    </source>
</reference>
<dbReference type="FunCoup" id="H3AZ19">
    <property type="interactions" value="2720"/>
</dbReference>
<reference evidence="7" key="3">
    <citation type="submission" date="2025-09" db="UniProtKB">
        <authorList>
            <consortium name="Ensembl"/>
        </authorList>
    </citation>
    <scope>IDENTIFICATION</scope>
</reference>
<dbReference type="STRING" id="7897.ENSLACP00000014890"/>
<dbReference type="EMBL" id="AFYH01120352">
    <property type="status" value="NOT_ANNOTATED_CDS"/>
    <property type="molecule type" value="Genomic_DNA"/>
</dbReference>
<feature type="transmembrane region" description="Helical" evidence="6">
    <location>
        <begin position="20"/>
        <end position="37"/>
    </location>
</feature>
<feature type="transmembrane region" description="Helical" evidence="6">
    <location>
        <begin position="57"/>
        <end position="79"/>
    </location>
</feature>
<reference evidence="7" key="2">
    <citation type="submission" date="2025-08" db="UniProtKB">
        <authorList>
            <consortium name="Ensembl"/>
        </authorList>
    </citation>
    <scope>IDENTIFICATION</scope>
</reference>
<name>H3AZ19_LATCH</name>
<dbReference type="HOGENOM" id="CLU_040186_0_2_1"/>
<dbReference type="InterPro" id="IPR049555">
    <property type="entry name" value="GDT1-like_CS"/>
</dbReference>
<feature type="transmembrane region" description="Helical" evidence="6">
    <location>
        <begin position="326"/>
        <end position="344"/>
    </location>
</feature>
<proteinExistence type="inferred from homology"/>
<gene>
    <name evidence="7" type="primary">TMEM165</name>
</gene>
<dbReference type="EMBL" id="AFYH01120350">
    <property type="status" value="NOT_ANNOTATED_CDS"/>
    <property type="molecule type" value="Genomic_DNA"/>
</dbReference>
<keyword evidence="3 6" id="KW-0812">Transmembrane</keyword>
<feature type="transmembrane region" description="Helical" evidence="6">
    <location>
        <begin position="85"/>
        <end position="103"/>
    </location>
</feature>
<evidence type="ECO:0000313" key="8">
    <source>
        <dbReference type="Proteomes" id="UP000008672"/>
    </source>
</evidence>
<dbReference type="GeneTree" id="ENSGT00390000005261"/>
<dbReference type="Pfam" id="PF01169">
    <property type="entry name" value="GDT1"/>
    <property type="match status" value="2"/>
</dbReference>
<keyword evidence="8" id="KW-1185">Reference proteome</keyword>
<dbReference type="InterPro" id="IPR001727">
    <property type="entry name" value="GDT1-like"/>
</dbReference>
<evidence type="ECO:0000256" key="3">
    <source>
        <dbReference type="ARBA" id="ARBA00022692"/>
    </source>
</evidence>
<evidence type="ECO:0000256" key="2">
    <source>
        <dbReference type="ARBA" id="ARBA00009190"/>
    </source>
</evidence>
<dbReference type="EMBL" id="AFYH01120351">
    <property type="status" value="NOT_ANNOTATED_CDS"/>
    <property type="molecule type" value="Genomic_DNA"/>
</dbReference>
<dbReference type="Proteomes" id="UP000008672">
    <property type="component" value="Unassembled WGS sequence"/>
</dbReference>
<feature type="transmembrane region" description="Helical" evidence="6">
    <location>
        <begin position="364"/>
        <end position="384"/>
    </location>
</feature>
<comment type="subcellular location">
    <subcellularLocation>
        <location evidence="1">Membrane</location>
        <topology evidence="1">Multi-pass membrane protein</topology>
    </subcellularLocation>
</comment>
<dbReference type="PANTHER" id="PTHR12608">
    <property type="entry name" value="TRANSMEMBRANE PROTEIN HTP-1 RELATED"/>
    <property type="match status" value="1"/>
</dbReference>
<dbReference type="eggNOG" id="KOG2881">
    <property type="taxonomic scope" value="Eukaryota"/>
</dbReference>
<dbReference type="GO" id="GO:0015085">
    <property type="term" value="F:calcium ion transmembrane transporter activity"/>
    <property type="evidence" value="ECO:0007669"/>
    <property type="project" value="TreeGrafter"/>
</dbReference>
<comment type="similarity">
    <text evidence="2">Belongs to the GDT1 family.</text>
</comment>
<dbReference type="GO" id="GO:0032468">
    <property type="term" value="P:Golgi calcium ion homeostasis"/>
    <property type="evidence" value="ECO:0007669"/>
    <property type="project" value="TreeGrafter"/>
</dbReference>